<gene>
    <name evidence="3" type="ORF">GQ607_003239</name>
</gene>
<evidence type="ECO:0000259" key="2">
    <source>
        <dbReference type="PROSITE" id="PS51186"/>
    </source>
</evidence>
<dbReference type="InterPro" id="IPR016181">
    <property type="entry name" value="Acyl_CoA_acyltransferase"/>
</dbReference>
<dbReference type="Pfam" id="PF00583">
    <property type="entry name" value="Acetyltransf_1"/>
    <property type="match status" value="1"/>
</dbReference>
<accession>A0A8H3WJ82</accession>
<proteinExistence type="predicted"/>
<evidence type="ECO:0000313" key="4">
    <source>
        <dbReference type="Proteomes" id="UP000434172"/>
    </source>
</evidence>
<dbReference type="AlphaFoldDB" id="A0A8H3WJ82"/>
<dbReference type="OrthoDB" id="47059at2759"/>
<dbReference type="EMBL" id="WOWK01000011">
    <property type="protein sequence ID" value="KAF0329671.1"/>
    <property type="molecule type" value="Genomic_DNA"/>
</dbReference>
<dbReference type="PROSITE" id="PS51186">
    <property type="entry name" value="GNAT"/>
    <property type="match status" value="1"/>
</dbReference>
<reference evidence="3 4" key="1">
    <citation type="submission" date="2019-12" db="EMBL/GenBank/DDBJ databases">
        <title>A genome sequence resource for the geographically widespread anthracnose pathogen Colletotrichum asianum.</title>
        <authorList>
            <person name="Meng Y."/>
        </authorList>
    </citation>
    <scope>NUCLEOTIDE SEQUENCE [LARGE SCALE GENOMIC DNA]</scope>
    <source>
        <strain evidence="3 4">ICMP 18580</strain>
    </source>
</reference>
<sequence length="535" mass="59460">MRYSPDMQIDRLVGSRSSPKPTQGALAMLLRDQQNCIPLGRCLSEDDVIVLLTPVVVPYSRNAENDRDPFEPLGRAIAARHSMVRHVPYTKRGGINNIHSEFIKRAKTIVFVISGPPLDGDVSQVELAETARSLAEERPQILVACYNVKANPDVLENFATIVQVGGFAPSDLESAASIIFGDQRPPPVNAVPVQNLIISAARHWPVEVYGQDMAPIHKLWTECLPPKYHLPQFALVLLLKRDGYTMNYVVRDPDTREIVGFCATYTTFTDSDQESLLGSLAVLIVKSSYRGRGIGLSLHDNALKMLQRTRGVRRLQLGTAFPRLLYGVPSDFFAKEWFARRGWQMHGQEVSDWLLRFDDMPATSLSSAGLTFRRCDFMEFHQVLQIVDRDAIRKGNMGWYDQYARLDGTPNIEDVVIGLEGETIVAVALTYIPNTGSPTEDDLPWAKTIGADVGGVTCICITDDNREMVNSRDSVMIRLLDTCVKLLADRGMQQMFIDGVKGGNAGFQSLVLALIPEVIAVYIGSEYHLVPVQEP</sequence>
<organism evidence="3 4">
    <name type="scientific">Colletotrichum asianum</name>
    <dbReference type="NCBI Taxonomy" id="702518"/>
    <lineage>
        <taxon>Eukaryota</taxon>
        <taxon>Fungi</taxon>
        <taxon>Dikarya</taxon>
        <taxon>Ascomycota</taxon>
        <taxon>Pezizomycotina</taxon>
        <taxon>Sordariomycetes</taxon>
        <taxon>Hypocreomycetidae</taxon>
        <taxon>Glomerellales</taxon>
        <taxon>Glomerellaceae</taxon>
        <taxon>Colletotrichum</taxon>
        <taxon>Colletotrichum gloeosporioides species complex</taxon>
    </lineage>
</organism>
<dbReference type="CDD" id="cd04301">
    <property type="entry name" value="NAT_SF"/>
    <property type="match status" value="1"/>
</dbReference>
<protein>
    <submittedName>
        <fullName evidence="3">Acetyltransferase</fullName>
    </submittedName>
</protein>
<feature type="domain" description="N-acetyltransferase" evidence="2">
    <location>
        <begin position="196"/>
        <end position="363"/>
    </location>
</feature>
<dbReference type="SUPFAM" id="SSF55729">
    <property type="entry name" value="Acyl-CoA N-acyltransferases (Nat)"/>
    <property type="match status" value="1"/>
</dbReference>
<dbReference type="Proteomes" id="UP000434172">
    <property type="component" value="Unassembled WGS sequence"/>
</dbReference>
<name>A0A8H3WJ82_9PEZI</name>
<feature type="region of interest" description="Disordered" evidence="1">
    <location>
        <begin position="1"/>
        <end position="21"/>
    </location>
</feature>
<keyword evidence="3" id="KW-0808">Transferase</keyword>
<dbReference type="InterPro" id="IPR000182">
    <property type="entry name" value="GNAT_dom"/>
</dbReference>
<evidence type="ECO:0000313" key="3">
    <source>
        <dbReference type="EMBL" id="KAF0329671.1"/>
    </source>
</evidence>
<comment type="caution">
    <text evidence="3">The sequence shown here is derived from an EMBL/GenBank/DDBJ whole genome shotgun (WGS) entry which is preliminary data.</text>
</comment>
<evidence type="ECO:0000256" key="1">
    <source>
        <dbReference type="SAM" id="MobiDB-lite"/>
    </source>
</evidence>
<dbReference type="GO" id="GO:0016747">
    <property type="term" value="F:acyltransferase activity, transferring groups other than amino-acyl groups"/>
    <property type="evidence" value="ECO:0007669"/>
    <property type="project" value="InterPro"/>
</dbReference>
<keyword evidence="4" id="KW-1185">Reference proteome</keyword>
<dbReference type="Gene3D" id="3.40.630.30">
    <property type="match status" value="1"/>
</dbReference>